<dbReference type="GO" id="GO:0016020">
    <property type="term" value="C:membrane"/>
    <property type="evidence" value="ECO:0007669"/>
    <property type="project" value="InterPro"/>
</dbReference>
<proteinExistence type="predicted"/>
<name>A0AAV3U5Z3_9ALTE</name>
<dbReference type="Proteomes" id="UP001409585">
    <property type="component" value="Unassembled WGS sequence"/>
</dbReference>
<evidence type="ECO:0000313" key="3">
    <source>
        <dbReference type="Proteomes" id="UP001409585"/>
    </source>
</evidence>
<protein>
    <recommendedName>
        <fullName evidence="1">Porin domain-containing protein</fullName>
    </recommendedName>
</protein>
<dbReference type="GO" id="GO:0015288">
    <property type="term" value="F:porin activity"/>
    <property type="evidence" value="ECO:0007669"/>
    <property type="project" value="InterPro"/>
</dbReference>
<dbReference type="SUPFAM" id="SSF56935">
    <property type="entry name" value="Porins"/>
    <property type="match status" value="1"/>
</dbReference>
<feature type="domain" description="Porin" evidence="1">
    <location>
        <begin position="8"/>
        <end position="250"/>
    </location>
</feature>
<dbReference type="InterPro" id="IPR033900">
    <property type="entry name" value="Gram_neg_porin_domain"/>
</dbReference>
<evidence type="ECO:0000259" key="1">
    <source>
        <dbReference type="Pfam" id="PF13609"/>
    </source>
</evidence>
<sequence length="261" mass="28220">MMTVLGLASFSSVFTSAEELSIGGVDISGFLDMSVSNTDTDDQGSDQVIALNSANIRLFSQLDDKVSLQVRMAGGDETEFGLEQANITYQATSELSLFAGEYLSALGWEAYHDPNRLQNSFSAALVYPAFISGAGAKYKTSGFEIYGSVASGVWDSPFADTRTDDIGWEAAARFTAIDNLTVFLGAASGQISDEVNFDRTVVNLWASYVMGGLTLAAEYNDLTDFAFEGDDGDSWLLMANYAFNQDWSLTLRTINPVSVYI</sequence>
<dbReference type="Pfam" id="PF13609">
    <property type="entry name" value="Porin_4"/>
    <property type="match status" value="1"/>
</dbReference>
<reference evidence="3" key="1">
    <citation type="journal article" date="2019" name="Int. J. Syst. Evol. Microbiol.">
        <title>The Global Catalogue of Microorganisms (GCM) 10K type strain sequencing project: providing services to taxonomists for standard genome sequencing and annotation.</title>
        <authorList>
            <consortium name="The Broad Institute Genomics Platform"/>
            <consortium name="The Broad Institute Genome Sequencing Center for Infectious Disease"/>
            <person name="Wu L."/>
            <person name="Ma J."/>
        </authorList>
    </citation>
    <scope>NUCLEOTIDE SEQUENCE [LARGE SCALE GENOMIC DNA]</scope>
    <source>
        <strain evidence="3">JCM 19134</strain>
    </source>
</reference>
<dbReference type="Gene3D" id="2.40.160.10">
    <property type="entry name" value="Porin"/>
    <property type="match status" value="1"/>
</dbReference>
<accession>A0AAV3U5Z3</accession>
<evidence type="ECO:0000313" key="2">
    <source>
        <dbReference type="EMBL" id="GAA4950657.1"/>
    </source>
</evidence>
<dbReference type="InterPro" id="IPR023614">
    <property type="entry name" value="Porin_dom_sf"/>
</dbReference>
<dbReference type="EMBL" id="BAABLX010000029">
    <property type="protein sequence ID" value="GAA4950657.1"/>
    <property type="molecule type" value="Genomic_DNA"/>
</dbReference>
<comment type="caution">
    <text evidence="2">The sequence shown here is derived from an EMBL/GenBank/DDBJ whole genome shotgun (WGS) entry which is preliminary data.</text>
</comment>
<gene>
    <name evidence="2" type="ORF">GCM10025791_33670</name>
</gene>
<organism evidence="2 3">
    <name type="scientific">Halioxenophilus aromaticivorans</name>
    <dbReference type="NCBI Taxonomy" id="1306992"/>
    <lineage>
        <taxon>Bacteria</taxon>
        <taxon>Pseudomonadati</taxon>
        <taxon>Pseudomonadota</taxon>
        <taxon>Gammaproteobacteria</taxon>
        <taxon>Alteromonadales</taxon>
        <taxon>Alteromonadaceae</taxon>
        <taxon>Halioxenophilus</taxon>
    </lineage>
</organism>
<dbReference type="AlphaFoldDB" id="A0AAV3U5Z3"/>
<keyword evidence="3" id="KW-1185">Reference proteome</keyword>